<dbReference type="Proteomes" id="UP000280960">
    <property type="component" value="Chromosome"/>
</dbReference>
<organism evidence="1 2">
    <name type="scientific">Biomaibacter acetigenes</name>
    <dbReference type="NCBI Taxonomy" id="2316383"/>
    <lineage>
        <taxon>Bacteria</taxon>
        <taxon>Bacillati</taxon>
        <taxon>Bacillota</taxon>
        <taxon>Clostridia</taxon>
        <taxon>Thermosediminibacterales</taxon>
        <taxon>Tepidanaerobacteraceae</taxon>
        <taxon>Biomaibacter</taxon>
    </lineage>
</organism>
<keyword evidence="2" id="KW-1185">Reference proteome</keyword>
<dbReference type="KEGG" id="bacg:D2962_08095"/>
<evidence type="ECO:0000313" key="1">
    <source>
        <dbReference type="EMBL" id="AYO30585.1"/>
    </source>
</evidence>
<dbReference type="RefSeq" id="WP_122014675.1">
    <property type="nucleotide sequence ID" value="NZ_CP033169.1"/>
</dbReference>
<evidence type="ECO:0000313" key="2">
    <source>
        <dbReference type="Proteomes" id="UP000280960"/>
    </source>
</evidence>
<dbReference type="EMBL" id="CP033169">
    <property type="protein sequence ID" value="AYO30585.1"/>
    <property type="molecule type" value="Genomic_DNA"/>
</dbReference>
<proteinExistence type="predicted"/>
<name>A0A3G2R5G5_9FIRM</name>
<gene>
    <name evidence="1" type="ORF">D2962_08095</name>
</gene>
<dbReference type="AlphaFoldDB" id="A0A3G2R5G5"/>
<sequence length="191" mass="21939">MSFKDAMPMTLLEGDEELKRLVDVLDKGIGGQRKDLKDLFVIEKLSPQDVERWLKALGWKQNWQIDKKRLLNSLITLYKYGGTAIGIIKSVKEFTGIEVIAIKEAWPEAYRNGQSLSDDEKRYVSVMLSNYPYGEDTLQYLPLVEQICNFMKPDHAVITVSIHRNQVMDVHKTIGSLTGKTIRWVTYTPMT</sequence>
<protein>
    <submittedName>
        <fullName evidence="1">Uncharacterized protein</fullName>
    </submittedName>
</protein>
<accession>A0A3G2R5G5</accession>
<reference evidence="1 2" key="1">
    <citation type="submission" date="2018-10" db="EMBL/GenBank/DDBJ databases">
        <authorList>
            <person name="Zhang X."/>
        </authorList>
    </citation>
    <scope>NUCLEOTIDE SEQUENCE [LARGE SCALE GENOMIC DNA]</scope>
    <source>
        <strain evidence="1 2">SK-G1</strain>
    </source>
</reference>